<organism evidence="1">
    <name type="scientific">marine sediment metagenome</name>
    <dbReference type="NCBI Taxonomy" id="412755"/>
    <lineage>
        <taxon>unclassified sequences</taxon>
        <taxon>metagenomes</taxon>
        <taxon>ecological metagenomes</taxon>
    </lineage>
</organism>
<name>X1J3S3_9ZZZZ</name>
<accession>X1J3S3</accession>
<sequence>MKCQFLTKEYGIIKEDYKKGVYILAKNLLPILANLRSCARKLAEKAKLEAEYGEMNKALYASLTGLKTAKCLSNDPILISQ</sequence>
<gene>
    <name evidence="1" type="ORF">S03H2_44412</name>
</gene>
<protein>
    <submittedName>
        <fullName evidence="1">Uncharacterized protein</fullName>
    </submittedName>
</protein>
<feature type="non-terminal residue" evidence="1">
    <location>
        <position position="81"/>
    </location>
</feature>
<dbReference type="EMBL" id="BARU01027768">
    <property type="protein sequence ID" value="GAH76150.1"/>
    <property type="molecule type" value="Genomic_DNA"/>
</dbReference>
<reference evidence="1" key="1">
    <citation type="journal article" date="2014" name="Front. Microbiol.">
        <title>High frequency of phylogenetically diverse reductive dehalogenase-homologous genes in deep subseafloor sedimentary metagenomes.</title>
        <authorList>
            <person name="Kawai M."/>
            <person name="Futagami T."/>
            <person name="Toyoda A."/>
            <person name="Takaki Y."/>
            <person name="Nishi S."/>
            <person name="Hori S."/>
            <person name="Arai W."/>
            <person name="Tsubouchi T."/>
            <person name="Morono Y."/>
            <person name="Uchiyama I."/>
            <person name="Ito T."/>
            <person name="Fujiyama A."/>
            <person name="Inagaki F."/>
            <person name="Takami H."/>
        </authorList>
    </citation>
    <scope>NUCLEOTIDE SEQUENCE</scope>
    <source>
        <strain evidence="1">Expedition CK06-06</strain>
    </source>
</reference>
<dbReference type="AlphaFoldDB" id="X1J3S3"/>
<comment type="caution">
    <text evidence="1">The sequence shown here is derived from an EMBL/GenBank/DDBJ whole genome shotgun (WGS) entry which is preliminary data.</text>
</comment>
<proteinExistence type="predicted"/>
<evidence type="ECO:0000313" key="1">
    <source>
        <dbReference type="EMBL" id="GAH76150.1"/>
    </source>
</evidence>